<protein>
    <recommendedName>
        <fullName evidence="3">GNAT family N-acetyltransferase</fullName>
    </recommendedName>
</protein>
<evidence type="ECO:0000313" key="1">
    <source>
        <dbReference type="EMBL" id="MBD0382916.1"/>
    </source>
</evidence>
<name>A0A926QKK3_9BACL</name>
<evidence type="ECO:0000313" key="2">
    <source>
        <dbReference type="Proteomes" id="UP000650466"/>
    </source>
</evidence>
<accession>A0A926QKK3</accession>
<sequence length="51" mass="5620">MNKGTSVLSEAGITLIRADTDINNVPMANAFKRQGYNQFAIRRDYGIDLGC</sequence>
<reference evidence="1" key="1">
    <citation type="submission" date="2020-09" db="EMBL/GenBank/DDBJ databases">
        <title>Draft Genome Sequence of Paenibacillus sp. WST5.</title>
        <authorList>
            <person name="Bao Z."/>
        </authorList>
    </citation>
    <scope>NUCLEOTIDE SEQUENCE</scope>
    <source>
        <strain evidence="1">WST5</strain>
    </source>
</reference>
<evidence type="ECO:0008006" key="3">
    <source>
        <dbReference type="Google" id="ProtNLM"/>
    </source>
</evidence>
<dbReference type="EMBL" id="JACVVD010000009">
    <property type="protein sequence ID" value="MBD0382916.1"/>
    <property type="molecule type" value="Genomic_DNA"/>
</dbReference>
<keyword evidence="2" id="KW-1185">Reference proteome</keyword>
<dbReference type="InterPro" id="IPR016181">
    <property type="entry name" value="Acyl_CoA_acyltransferase"/>
</dbReference>
<gene>
    <name evidence="1" type="ORF">ICC18_22665</name>
</gene>
<dbReference type="SUPFAM" id="SSF55729">
    <property type="entry name" value="Acyl-CoA N-acyltransferases (Nat)"/>
    <property type="match status" value="1"/>
</dbReference>
<dbReference type="AlphaFoldDB" id="A0A926QKK3"/>
<proteinExistence type="predicted"/>
<organism evidence="1 2">
    <name type="scientific">Paenibacillus sedimenti</name>
    <dbReference type="NCBI Taxonomy" id="2770274"/>
    <lineage>
        <taxon>Bacteria</taxon>
        <taxon>Bacillati</taxon>
        <taxon>Bacillota</taxon>
        <taxon>Bacilli</taxon>
        <taxon>Bacillales</taxon>
        <taxon>Paenibacillaceae</taxon>
        <taxon>Paenibacillus</taxon>
    </lineage>
</organism>
<dbReference type="RefSeq" id="WP_188176708.1">
    <property type="nucleotide sequence ID" value="NZ_JACVVD010000009.1"/>
</dbReference>
<comment type="caution">
    <text evidence="1">The sequence shown here is derived from an EMBL/GenBank/DDBJ whole genome shotgun (WGS) entry which is preliminary data.</text>
</comment>
<dbReference type="Proteomes" id="UP000650466">
    <property type="component" value="Unassembled WGS sequence"/>
</dbReference>